<keyword evidence="2" id="KW-1185">Reference proteome</keyword>
<comment type="caution">
    <text evidence="1">The sequence shown here is derived from an EMBL/GenBank/DDBJ whole genome shotgun (WGS) entry which is preliminary data.</text>
</comment>
<sequence>MRQAENLKRKKASKKPGQRFLIVCEGEKTEPIYLEDVKRALRLPSAKIEITQCLKGTAPIQIVAYAEKLFVEGDSRRRIPAREWDHVYAVFDRDAHQSYFNALSKITSLHNQRMRNDEKRVVPFTAICSVPNVELWFLLHFHDQLAPLNRDAALKALKKFLPKYEKGMGGVYDATYRSLPLAIRRARRLRDAGYNAYNIGLSSDMGKLLFALRSEYKRMKGKR</sequence>
<evidence type="ECO:0008006" key="3">
    <source>
        <dbReference type="Google" id="ProtNLM"/>
    </source>
</evidence>
<dbReference type="EMBL" id="LVJN01000020">
    <property type="protein sequence ID" value="OSM01462.1"/>
    <property type="molecule type" value="Genomic_DNA"/>
</dbReference>
<dbReference type="Pfam" id="PF13707">
    <property type="entry name" value="RloB"/>
    <property type="match status" value="1"/>
</dbReference>
<evidence type="ECO:0000313" key="2">
    <source>
        <dbReference type="Proteomes" id="UP000194003"/>
    </source>
</evidence>
<reference evidence="1 2" key="1">
    <citation type="journal article" date="2016" name="BMC Genomics">
        <title>Combined genomic and structural analyses of a cultured magnetotactic bacterium reveals its niche adaptation to a dynamic environment.</title>
        <authorList>
            <person name="Araujo A.C."/>
            <person name="Morillo V."/>
            <person name="Cypriano J."/>
            <person name="Teixeira L.C."/>
            <person name="Leao P."/>
            <person name="Lyra S."/>
            <person name="Almeida L.G."/>
            <person name="Bazylinski D.A."/>
            <person name="Vasconcellos A.T."/>
            <person name="Abreu F."/>
            <person name="Lins U."/>
        </authorList>
    </citation>
    <scope>NUCLEOTIDE SEQUENCE [LARGE SCALE GENOMIC DNA]</scope>
    <source>
        <strain evidence="1 2">IT-1</strain>
    </source>
</reference>
<proteinExistence type="predicted"/>
<evidence type="ECO:0000313" key="1">
    <source>
        <dbReference type="EMBL" id="OSM01462.1"/>
    </source>
</evidence>
<gene>
    <name evidence="1" type="ORF">MAIT1_01429</name>
</gene>
<accession>A0A1Y2K0H7</accession>
<organism evidence="1 2">
    <name type="scientific">Magnetofaba australis IT-1</name>
    <dbReference type="NCBI Taxonomy" id="1434232"/>
    <lineage>
        <taxon>Bacteria</taxon>
        <taxon>Pseudomonadati</taxon>
        <taxon>Pseudomonadota</taxon>
        <taxon>Magnetococcia</taxon>
        <taxon>Magnetococcales</taxon>
        <taxon>Magnetococcaceae</taxon>
        <taxon>Magnetofaba</taxon>
    </lineage>
</organism>
<dbReference type="AlphaFoldDB" id="A0A1Y2K0H7"/>
<dbReference type="Proteomes" id="UP000194003">
    <property type="component" value="Unassembled WGS sequence"/>
</dbReference>
<dbReference type="STRING" id="1434232.MAIT1_01429"/>
<protein>
    <recommendedName>
        <fullName evidence="3">RloB domain-containing protein</fullName>
    </recommendedName>
</protein>
<dbReference type="InterPro" id="IPR025591">
    <property type="entry name" value="RloB"/>
</dbReference>
<name>A0A1Y2K0H7_9PROT</name>